<feature type="domain" description="Luciferase-like" evidence="7">
    <location>
        <begin position="34"/>
        <end position="390"/>
    </location>
</feature>
<evidence type="ECO:0000313" key="9">
    <source>
        <dbReference type="Proteomes" id="UP000199245"/>
    </source>
</evidence>
<dbReference type="PANTHER" id="PTHR30011:SF16">
    <property type="entry name" value="C2H2 FINGER DOMAIN TRANSCRIPTION FACTOR (EUROFUNG)-RELATED"/>
    <property type="match status" value="1"/>
</dbReference>
<keyword evidence="1 6" id="KW-0285">Flavoprotein</keyword>
<evidence type="ECO:0000256" key="5">
    <source>
        <dbReference type="ARBA" id="ARBA00033748"/>
    </source>
</evidence>
<keyword evidence="2 6" id="KW-0288">FMN</keyword>
<feature type="binding site" evidence="6">
    <location>
        <position position="149"/>
    </location>
    <ligand>
        <name>FMN</name>
        <dbReference type="ChEBI" id="CHEBI:58210"/>
    </ligand>
</feature>
<accession>A0A1G6TWS9</accession>
<evidence type="ECO:0000259" key="7">
    <source>
        <dbReference type="Pfam" id="PF00296"/>
    </source>
</evidence>
<keyword evidence="4 8" id="KW-0503">Monooxygenase</keyword>
<comment type="similarity">
    <text evidence="5">Belongs to the NtaA/SnaA/DszA monooxygenase family.</text>
</comment>
<evidence type="ECO:0000256" key="6">
    <source>
        <dbReference type="PIRSR" id="PIRSR000337-1"/>
    </source>
</evidence>
<dbReference type="NCBIfam" id="TIGR03860">
    <property type="entry name" value="FMN_nitrolo"/>
    <property type="match status" value="1"/>
</dbReference>
<evidence type="ECO:0000256" key="4">
    <source>
        <dbReference type="ARBA" id="ARBA00023033"/>
    </source>
</evidence>
<evidence type="ECO:0000313" key="8">
    <source>
        <dbReference type="EMBL" id="SDD33632.1"/>
    </source>
</evidence>
<dbReference type="EMBL" id="FMZW01000010">
    <property type="protein sequence ID" value="SDD33632.1"/>
    <property type="molecule type" value="Genomic_DNA"/>
</dbReference>
<dbReference type="PANTHER" id="PTHR30011">
    <property type="entry name" value="ALKANESULFONATE MONOOXYGENASE-RELATED"/>
    <property type="match status" value="1"/>
</dbReference>
<organism evidence="8 9">
    <name type="scientific">Bradyrhizobium brasilense</name>
    <dbReference type="NCBI Taxonomy" id="1419277"/>
    <lineage>
        <taxon>Bacteria</taxon>
        <taxon>Pseudomonadati</taxon>
        <taxon>Pseudomonadota</taxon>
        <taxon>Alphaproteobacteria</taxon>
        <taxon>Hyphomicrobiales</taxon>
        <taxon>Nitrobacteraceae</taxon>
        <taxon>Bradyrhizobium</taxon>
    </lineage>
</organism>
<dbReference type="Proteomes" id="UP000199245">
    <property type="component" value="Unassembled WGS sequence"/>
</dbReference>
<feature type="binding site" evidence="6">
    <location>
        <position position="153"/>
    </location>
    <ligand>
        <name>FMN</name>
        <dbReference type="ChEBI" id="CHEBI:58210"/>
    </ligand>
</feature>
<dbReference type="GO" id="GO:0004497">
    <property type="term" value="F:monooxygenase activity"/>
    <property type="evidence" value="ECO:0007669"/>
    <property type="project" value="UniProtKB-KW"/>
</dbReference>
<dbReference type="InterPro" id="IPR016215">
    <property type="entry name" value="NTA_MOA"/>
</dbReference>
<feature type="binding site" evidence="6">
    <location>
        <position position="99"/>
    </location>
    <ligand>
        <name>FMN</name>
        <dbReference type="ChEBI" id="CHEBI:58210"/>
    </ligand>
</feature>
<dbReference type="PIRSF" id="PIRSF000337">
    <property type="entry name" value="NTA_MOA"/>
    <property type="match status" value="1"/>
</dbReference>
<evidence type="ECO:0000256" key="3">
    <source>
        <dbReference type="ARBA" id="ARBA00023002"/>
    </source>
</evidence>
<dbReference type="InterPro" id="IPR051260">
    <property type="entry name" value="Diverse_substr_monoxygenases"/>
</dbReference>
<name>A0A1G6TWS9_9BRAD</name>
<dbReference type="CDD" id="cd01095">
    <property type="entry name" value="Nitrilotriacetate_monoxgenase"/>
    <property type="match status" value="1"/>
</dbReference>
<reference evidence="8 9" key="1">
    <citation type="submission" date="2016-10" db="EMBL/GenBank/DDBJ databases">
        <authorList>
            <person name="de Groot N.N."/>
        </authorList>
    </citation>
    <scope>NUCLEOTIDE SEQUENCE [LARGE SCALE GENOMIC DNA]</scope>
    <source>
        <strain evidence="8 9">R5</strain>
    </source>
</reference>
<dbReference type="SUPFAM" id="SSF51679">
    <property type="entry name" value="Bacterial luciferase-like"/>
    <property type="match status" value="1"/>
</dbReference>
<feature type="binding site" evidence="6">
    <location>
        <position position="58"/>
    </location>
    <ligand>
        <name>FMN</name>
        <dbReference type="ChEBI" id="CHEBI:58210"/>
    </ligand>
</feature>
<sequence length="451" mass="49768">MRRNSEMKLGLYLAWAGYHAGAWRDPSVPANGGVDVNHCVHLAALAESAAFHFIFLADSQGISDNHALIAHSSYSGGFEPITLMSALSTKTRDIGLVATATTTYCQPYHLARMLASLDHLSGGRVAWNIVTSAFDFEAKNFGEDKLPDHETRYARAREFVEVVKGLWDSWQDDAFIRDKQSGIFVDTTKLHLLNHRGEHFSVRGPLNIARPPQGYPVLVQAGASNAGIAFAAEIAEVVFTAQPFLEIGKRYYATLKEKSRALGRADDQVLIMPGIVPIVGRTKQEASEKLQRLRSDTHADILIEGAALWLGSVVDLYSIDLDSLLPETLPQTNSIQSRHKLLVELAIRQKFTWRQLIHLISDSNGHLMVVGTPEEIANAMEDTFDQHGADGFNVLPSTVPGGLKDFVELVVPELRRRGKFRSRYSGQTLRENLGLKRPLNPATRAGVCGRP</sequence>
<dbReference type="AlphaFoldDB" id="A0A1G6TWS9"/>
<dbReference type="Pfam" id="PF00296">
    <property type="entry name" value="Bac_luciferase"/>
    <property type="match status" value="1"/>
</dbReference>
<protein>
    <submittedName>
        <fullName evidence="8">FMN-dependent oxidoreductase, nitrilotriacetate monooxygenase family</fullName>
    </submittedName>
</protein>
<dbReference type="InterPro" id="IPR011251">
    <property type="entry name" value="Luciferase-like_dom"/>
</dbReference>
<dbReference type="GO" id="GO:0016705">
    <property type="term" value="F:oxidoreductase activity, acting on paired donors, with incorporation or reduction of molecular oxygen"/>
    <property type="evidence" value="ECO:0007669"/>
    <property type="project" value="InterPro"/>
</dbReference>
<dbReference type="InterPro" id="IPR036661">
    <property type="entry name" value="Luciferase-like_sf"/>
</dbReference>
<evidence type="ECO:0000256" key="2">
    <source>
        <dbReference type="ARBA" id="ARBA00022643"/>
    </source>
</evidence>
<gene>
    <name evidence="8" type="ORF">SAMN05216337_101041</name>
</gene>
<keyword evidence="3" id="KW-0560">Oxidoreductase</keyword>
<dbReference type="RefSeq" id="WP_092082836.1">
    <property type="nucleotide sequence ID" value="NZ_FMZW01000010.1"/>
</dbReference>
<feature type="binding site" evidence="6">
    <location>
        <position position="224"/>
    </location>
    <ligand>
        <name>FMN</name>
        <dbReference type="ChEBI" id="CHEBI:58210"/>
    </ligand>
</feature>
<evidence type="ECO:0000256" key="1">
    <source>
        <dbReference type="ARBA" id="ARBA00022630"/>
    </source>
</evidence>
<dbReference type="Gene3D" id="3.20.20.30">
    <property type="entry name" value="Luciferase-like domain"/>
    <property type="match status" value="1"/>
</dbReference>
<proteinExistence type="inferred from homology"/>